<dbReference type="EMBL" id="KZ346236">
    <property type="protein sequence ID" value="PIO70556.1"/>
    <property type="molecule type" value="Genomic_DNA"/>
</dbReference>
<feature type="domain" description="tRNA synthetases class I (E and Q) anti-codon binding" evidence="2">
    <location>
        <begin position="34"/>
        <end position="90"/>
    </location>
</feature>
<dbReference type="GO" id="GO:0006412">
    <property type="term" value="P:translation"/>
    <property type="evidence" value="ECO:0007669"/>
    <property type="project" value="UniProtKB-KW"/>
</dbReference>
<name>A0A2G9UK79_TELCI</name>
<gene>
    <name evidence="3" type="ORF">TELCIR_07590</name>
</gene>
<evidence type="ECO:0000313" key="4">
    <source>
        <dbReference type="Proteomes" id="UP000230423"/>
    </source>
</evidence>
<sequence>MQSSAADDSIYSKALVSRVILKEVEDWRQISAKFKSKNPEDPNEVPNGFLSDVNRDSLTVLHNVLIDRSIANSKLYDRFQFERVGYFCVDRDTVPGKLVFNRTVLLKEDAGKN</sequence>
<dbReference type="OrthoDB" id="10250478at2759"/>
<dbReference type="InterPro" id="IPR011035">
    <property type="entry name" value="Ribosomal_bL25/Gln-tRNA_synth"/>
</dbReference>
<evidence type="ECO:0000256" key="1">
    <source>
        <dbReference type="ARBA" id="ARBA00022917"/>
    </source>
</evidence>
<protein>
    <recommendedName>
        <fullName evidence="2">tRNA synthetases class I (E and Q) anti-codon binding domain-containing protein</fullName>
    </recommendedName>
</protein>
<dbReference type="Pfam" id="PF20974">
    <property type="entry name" value="tRNA-synt_1c_C2"/>
    <property type="match status" value="1"/>
</dbReference>
<dbReference type="SUPFAM" id="SSF50715">
    <property type="entry name" value="Ribosomal protein L25-like"/>
    <property type="match status" value="1"/>
</dbReference>
<evidence type="ECO:0000313" key="3">
    <source>
        <dbReference type="EMBL" id="PIO70556.1"/>
    </source>
</evidence>
<keyword evidence="1" id="KW-0648">Protein biosynthesis</keyword>
<dbReference type="Proteomes" id="UP000230423">
    <property type="component" value="Unassembled WGS sequence"/>
</dbReference>
<dbReference type="AlphaFoldDB" id="A0A2G9UK79"/>
<keyword evidence="4" id="KW-1185">Reference proteome</keyword>
<reference evidence="3 4" key="1">
    <citation type="submission" date="2015-09" db="EMBL/GenBank/DDBJ databases">
        <title>Draft genome of the parasitic nematode Teladorsagia circumcincta isolate WARC Sus (inbred).</title>
        <authorList>
            <person name="Mitreva M."/>
        </authorList>
    </citation>
    <scope>NUCLEOTIDE SEQUENCE [LARGE SCALE GENOMIC DNA]</scope>
    <source>
        <strain evidence="3 4">S</strain>
    </source>
</reference>
<dbReference type="FunFam" id="2.40.240.10:FF:000040">
    <property type="entry name" value="Ribosomal protein L25/Gln-tRNA synthetase, anti-codon-binding domain-containing protein"/>
    <property type="match status" value="1"/>
</dbReference>
<dbReference type="Gene3D" id="2.40.240.10">
    <property type="entry name" value="Ribosomal Protein L25, Chain P"/>
    <property type="match status" value="1"/>
</dbReference>
<dbReference type="InterPro" id="IPR020056">
    <property type="entry name" value="Rbsml_bL25/Gln-tRNA_synth_N"/>
</dbReference>
<proteinExistence type="predicted"/>
<organism evidence="3 4">
    <name type="scientific">Teladorsagia circumcincta</name>
    <name type="common">Brown stomach worm</name>
    <name type="synonym">Ostertagia circumcincta</name>
    <dbReference type="NCBI Taxonomy" id="45464"/>
    <lineage>
        <taxon>Eukaryota</taxon>
        <taxon>Metazoa</taxon>
        <taxon>Ecdysozoa</taxon>
        <taxon>Nematoda</taxon>
        <taxon>Chromadorea</taxon>
        <taxon>Rhabditida</taxon>
        <taxon>Rhabditina</taxon>
        <taxon>Rhabditomorpha</taxon>
        <taxon>Strongyloidea</taxon>
        <taxon>Trichostrongylidae</taxon>
        <taxon>Teladorsagia</taxon>
    </lineage>
</organism>
<evidence type="ECO:0000259" key="2">
    <source>
        <dbReference type="Pfam" id="PF20974"/>
    </source>
</evidence>
<dbReference type="InterPro" id="IPR049437">
    <property type="entry name" value="tRNA-synt_1c_C2"/>
</dbReference>
<accession>A0A2G9UK79</accession>